<keyword evidence="2" id="KW-1185">Reference proteome</keyword>
<sequence>MPSAVTVLCQIKSKGPDGGFVNVWPASETTTTVATILKMQEELQKKDVEYLSSWAQAQREAWKSSSY</sequence>
<accession>A0A2I1HDF3</accession>
<dbReference type="EMBL" id="LLXI01002341">
    <property type="protein sequence ID" value="PKY56899.1"/>
    <property type="molecule type" value="Genomic_DNA"/>
</dbReference>
<organism evidence="1 2">
    <name type="scientific">Rhizophagus irregularis</name>
    <dbReference type="NCBI Taxonomy" id="588596"/>
    <lineage>
        <taxon>Eukaryota</taxon>
        <taxon>Fungi</taxon>
        <taxon>Fungi incertae sedis</taxon>
        <taxon>Mucoromycota</taxon>
        <taxon>Glomeromycotina</taxon>
        <taxon>Glomeromycetes</taxon>
        <taxon>Glomerales</taxon>
        <taxon>Glomeraceae</taxon>
        <taxon>Rhizophagus</taxon>
    </lineage>
</organism>
<gene>
    <name evidence="1" type="ORF">RhiirA4_477527</name>
</gene>
<proteinExistence type="predicted"/>
<dbReference type="Proteomes" id="UP000234323">
    <property type="component" value="Unassembled WGS sequence"/>
</dbReference>
<dbReference type="AlphaFoldDB" id="A0A2I1HDF3"/>
<name>A0A2I1HDF3_9GLOM</name>
<reference evidence="1 2" key="1">
    <citation type="submission" date="2015-10" db="EMBL/GenBank/DDBJ databases">
        <title>Genome analyses suggest a sexual origin of heterokaryosis in a supposedly ancient asexual fungus.</title>
        <authorList>
            <person name="Ropars J."/>
            <person name="Sedzielewska K."/>
            <person name="Noel J."/>
            <person name="Charron P."/>
            <person name="Farinelli L."/>
            <person name="Marton T."/>
            <person name="Kruger M."/>
            <person name="Pelin A."/>
            <person name="Brachmann A."/>
            <person name="Corradi N."/>
        </authorList>
    </citation>
    <scope>NUCLEOTIDE SEQUENCE [LARGE SCALE GENOMIC DNA]</scope>
    <source>
        <strain evidence="1 2">A4</strain>
    </source>
</reference>
<evidence type="ECO:0000313" key="2">
    <source>
        <dbReference type="Proteomes" id="UP000234323"/>
    </source>
</evidence>
<evidence type="ECO:0000313" key="1">
    <source>
        <dbReference type="EMBL" id="PKY56899.1"/>
    </source>
</evidence>
<protein>
    <submittedName>
        <fullName evidence="1">Uncharacterized protein</fullName>
    </submittedName>
</protein>
<comment type="caution">
    <text evidence="1">The sequence shown here is derived from an EMBL/GenBank/DDBJ whole genome shotgun (WGS) entry which is preliminary data.</text>
</comment>